<organism evidence="2 3">
    <name type="scientific">Paracoccus alcaliphilus</name>
    <dbReference type="NCBI Taxonomy" id="34002"/>
    <lineage>
        <taxon>Bacteria</taxon>
        <taxon>Pseudomonadati</taxon>
        <taxon>Pseudomonadota</taxon>
        <taxon>Alphaproteobacteria</taxon>
        <taxon>Rhodobacterales</taxon>
        <taxon>Paracoccaceae</taxon>
        <taxon>Paracoccus</taxon>
    </lineage>
</organism>
<dbReference type="AlphaFoldDB" id="A0A1H8MD84"/>
<dbReference type="Proteomes" id="UP000199054">
    <property type="component" value="Unassembled WGS sequence"/>
</dbReference>
<keyword evidence="3" id="KW-1185">Reference proteome</keyword>
<dbReference type="RefSeq" id="WP_139208239.1">
    <property type="nucleotide sequence ID" value="NZ_CP067124.1"/>
</dbReference>
<feature type="chain" id="PRO_5011468749" evidence="1">
    <location>
        <begin position="23"/>
        <end position="191"/>
    </location>
</feature>
<protein>
    <submittedName>
        <fullName evidence="2">Uncharacterized protein</fullName>
    </submittedName>
</protein>
<dbReference type="OrthoDB" id="9867620at2"/>
<keyword evidence="1" id="KW-0732">Signal</keyword>
<feature type="signal peptide" evidence="1">
    <location>
        <begin position="1"/>
        <end position="22"/>
    </location>
</feature>
<proteinExistence type="predicted"/>
<sequence>MGIRIVAFTGLVAFSCAHSANAQNWHPGSVVDRTSNAGIEAEVSAWSPATKWVKDANPCPLLDGELVDSTQSTGGEFQVGIPSDRSLYSVVYCSNDYHPAIMIHLRNGPSGSPTSPRPMRLQGISNDVVAIDATDLAIFALNQLAYLRSIDPESFDSAMGDYAELIAEIDGTSAEAFSSLSAVVASWATEF</sequence>
<gene>
    <name evidence="2" type="ORF">SAMN04489859_10397</name>
</gene>
<name>A0A1H8MD84_9RHOB</name>
<dbReference type="EMBL" id="FODE01000039">
    <property type="protein sequence ID" value="SEO15283.1"/>
    <property type="molecule type" value="Genomic_DNA"/>
</dbReference>
<evidence type="ECO:0000313" key="2">
    <source>
        <dbReference type="EMBL" id="SEO15283.1"/>
    </source>
</evidence>
<reference evidence="2 3" key="1">
    <citation type="submission" date="2016-10" db="EMBL/GenBank/DDBJ databases">
        <authorList>
            <person name="de Groot N.N."/>
        </authorList>
    </citation>
    <scope>NUCLEOTIDE SEQUENCE [LARGE SCALE GENOMIC DNA]</scope>
    <source>
        <strain evidence="2 3">DSM 8512</strain>
    </source>
</reference>
<dbReference type="PROSITE" id="PS51257">
    <property type="entry name" value="PROKAR_LIPOPROTEIN"/>
    <property type="match status" value="1"/>
</dbReference>
<accession>A0A1H8MD84</accession>
<evidence type="ECO:0000313" key="3">
    <source>
        <dbReference type="Proteomes" id="UP000199054"/>
    </source>
</evidence>
<evidence type="ECO:0000256" key="1">
    <source>
        <dbReference type="SAM" id="SignalP"/>
    </source>
</evidence>